<dbReference type="EMBL" id="AP012319">
    <property type="protein sequence ID" value="BAL90000.1"/>
    <property type="molecule type" value="Genomic_DNA"/>
</dbReference>
<name>I0HAG3_ACTM4</name>
<evidence type="ECO:0000259" key="2">
    <source>
        <dbReference type="PROSITE" id="PS50887"/>
    </source>
</evidence>
<keyword evidence="1" id="KW-1133">Transmembrane helix</keyword>
<feature type="transmembrane region" description="Helical" evidence="1">
    <location>
        <begin position="34"/>
        <end position="55"/>
    </location>
</feature>
<dbReference type="PATRIC" id="fig|512565.3.peg.4768"/>
<reference evidence="3 4" key="1">
    <citation type="submission" date="2012-02" db="EMBL/GenBank/DDBJ databases">
        <title>Complete genome sequence of Actinoplanes missouriensis 431 (= NBRC 102363).</title>
        <authorList>
            <person name="Ohnishi Y."/>
            <person name="Ishikawa J."/>
            <person name="Sekine M."/>
            <person name="Hosoyama A."/>
            <person name="Harada T."/>
            <person name="Narita H."/>
            <person name="Hata T."/>
            <person name="Konno Y."/>
            <person name="Tutikane K."/>
            <person name="Fujita N."/>
            <person name="Horinouchi S."/>
            <person name="Hayakawa M."/>
        </authorList>
    </citation>
    <scope>NUCLEOTIDE SEQUENCE [LARGE SCALE GENOMIC DNA]</scope>
    <source>
        <strain evidence="4">ATCC 14538 / DSM 43046 / CBS 188.64 / JCM 3121 / NBRC 102363 / NCIMB 12654 / NRRL B-3342 / UNCC 431</strain>
    </source>
</reference>
<feature type="transmembrane region" description="Helical" evidence="1">
    <location>
        <begin position="291"/>
        <end position="308"/>
    </location>
</feature>
<organism evidence="3 4">
    <name type="scientific">Actinoplanes missouriensis (strain ATCC 14538 / DSM 43046 / CBS 188.64 / JCM 3121 / NBRC 102363 / NCIMB 12654 / NRRL B-3342 / UNCC 431)</name>
    <dbReference type="NCBI Taxonomy" id="512565"/>
    <lineage>
        <taxon>Bacteria</taxon>
        <taxon>Bacillati</taxon>
        <taxon>Actinomycetota</taxon>
        <taxon>Actinomycetes</taxon>
        <taxon>Micromonosporales</taxon>
        <taxon>Micromonosporaceae</taxon>
        <taxon>Actinoplanes</taxon>
    </lineage>
</organism>
<dbReference type="Proteomes" id="UP000007882">
    <property type="component" value="Chromosome"/>
</dbReference>
<dbReference type="eggNOG" id="COG5001">
    <property type="taxonomic scope" value="Bacteria"/>
</dbReference>
<feature type="transmembrane region" description="Helical" evidence="1">
    <location>
        <begin position="267"/>
        <end position="285"/>
    </location>
</feature>
<feature type="transmembrane region" description="Helical" evidence="1">
    <location>
        <begin position="12"/>
        <end position="28"/>
    </location>
</feature>
<dbReference type="PROSITE" id="PS50887">
    <property type="entry name" value="GGDEF"/>
    <property type="match status" value="1"/>
</dbReference>
<gene>
    <name evidence="3" type="ordered locus">AMIS_47800</name>
</gene>
<proteinExistence type="predicted"/>
<evidence type="ECO:0000313" key="3">
    <source>
        <dbReference type="EMBL" id="BAL90000.1"/>
    </source>
</evidence>
<evidence type="ECO:0000313" key="4">
    <source>
        <dbReference type="Proteomes" id="UP000007882"/>
    </source>
</evidence>
<dbReference type="InterPro" id="IPR029787">
    <property type="entry name" value="Nucleotide_cyclase"/>
</dbReference>
<keyword evidence="4" id="KW-1185">Reference proteome</keyword>
<dbReference type="STRING" id="512565.AMIS_47800"/>
<dbReference type="PANTHER" id="PTHR44757">
    <property type="entry name" value="DIGUANYLATE CYCLASE DGCP"/>
    <property type="match status" value="1"/>
</dbReference>
<keyword evidence="1" id="KW-0472">Membrane</keyword>
<feature type="domain" description="GGDEF" evidence="2">
    <location>
        <begin position="352"/>
        <end position="485"/>
    </location>
</feature>
<dbReference type="InterPro" id="IPR043128">
    <property type="entry name" value="Rev_trsase/Diguanyl_cyclase"/>
</dbReference>
<dbReference type="Gene3D" id="3.30.70.270">
    <property type="match status" value="1"/>
</dbReference>
<protein>
    <recommendedName>
        <fullName evidence="2">GGDEF domain-containing protein</fullName>
    </recommendedName>
</protein>
<dbReference type="NCBIfam" id="TIGR00254">
    <property type="entry name" value="GGDEF"/>
    <property type="match status" value="1"/>
</dbReference>
<feature type="transmembrane region" description="Helical" evidence="1">
    <location>
        <begin position="100"/>
        <end position="119"/>
    </location>
</feature>
<keyword evidence="1" id="KW-0812">Transmembrane</keyword>
<sequence length="491" mass="52237">MAPARASYRALGLLYALAMIALLGMNLGPDDNEWIAEAARFGFGVFGVVAALHAARLPDLPARLRRAWTAVAGCFGVLVVSVPVLLLLDLSLDDTKTADDVIHVIFVVALLIALQLFPLAKLRPRDRAKNVLDAMTVLVGGSLVLWYTAVDPMIHSGHDFTEGFVAAVLYPIGDLALLFTVARALLRGADDSARRPLQLLTAGTLVLFAGDAVNGYLNAHGIMVSASWQFSWWITTDALLAAAAVEQSRPARRAGFTHRPGFRIGRCLPYLAVMVAPGLMLYSAIASKHFSPWGGIAIGGAALSALVLSRQTLVQRESDELALTDGLTGLANRSRFRETSHRGLHRDARDGLHSAVLVIDMNSFKEINDTFGHQAGDAVLIELADVLRRCVPSPGLPARLGGDEFAVVLSGLAAPQQAYETAGRIAAALGPVAVDGRLITLAASIGVAVSAPGELHHDELVHRADLAMYKAKALGPATRWAVWQESLETAA</sequence>
<dbReference type="InterPro" id="IPR000160">
    <property type="entry name" value="GGDEF_dom"/>
</dbReference>
<feature type="transmembrane region" description="Helical" evidence="1">
    <location>
        <begin position="164"/>
        <end position="185"/>
    </location>
</feature>
<feature type="transmembrane region" description="Helical" evidence="1">
    <location>
        <begin position="131"/>
        <end position="149"/>
    </location>
</feature>
<evidence type="ECO:0000256" key="1">
    <source>
        <dbReference type="SAM" id="Phobius"/>
    </source>
</evidence>
<feature type="transmembrane region" description="Helical" evidence="1">
    <location>
        <begin position="67"/>
        <end position="88"/>
    </location>
</feature>
<dbReference type="HOGENOM" id="CLU_555084_0_0_11"/>
<dbReference type="AlphaFoldDB" id="I0HAG3"/>
<dbReference type="InterPro" id="IPR052155">
    <property type="entry name" value="Biofilm_reg_signaling"/>
</dbReference>
<dbReference type="CDD" id="cd01949">
    <property type="entry name" value="GGDEF"/>
    <property type="match status" value="1"/>
</dbReference>
<accession>I0HAG3</accession>
<dbReference type="SUPFAM" id="SSF55073">
    <property type="entry name" value="Nucleotide cyclase"/>
    <property type="match status" value="1"/>
</dbReference>
<dbReference type="SMART" id="SM00267">
    <property type="entry name" value="GGDEF"/>
    <property type="match status" value="1"/>
</dbReference>
<dbReference type="Pfam" id="PF00990">
    <property type="entry name" value="GGDEF"/>
    <property type="match status" value="1"/>
</dbReference>
<dbReference type="KEGG" id="ams:AMIS_47800"/>
<dbReference type="PANTHER" id="PTHR44757:SF2">
    <property type="entry name" value="BIOFILM ARCHITECTURE MAINTENANCE PROTEIN MBAA"/>
    <property type="match status" value="1"/>
</dbReference>